<evidence type="ECO:0000313" key="3">
    <source>
        <dbReference type="Proteomes" id="UP001049176"/>
    </source>
</evidence>
<dbReference type="KEGG" id="more:E1B28_002032"/>
<comment type="caution">
    <text evidence="2">The sequence shown here is derived from an EMBL/GenBank/DDBJ whole genome shotgun (WGS) entry which is preliminary data.</text>
</comment>
<evidence type="ECO:0000313" key="2">
    <source>
        <dbReference type="EMBL" id="KAG7100259.1"/>
    </source>
</evidence>
<gene>
    <name evidence="2" type="ORF">E1B28_002032</name>
</gene>
<dbReference type="RefSeq" id="XP_043016729.1">
    <property type="nucleotide sequence ID" value="XM_043148015.1"/>
</dbReference>
<dbReference type="AlphaFoldDB" id="A0A9P8AG48"/>
<dbReference type="EMBL" id="CM032181">
    <property type="protein sequence ID" value="KAG7100259.1"/>
    <property type="molecule type" value="Genomic_DNA"/>
</dbReference>
<protein>
    <submittedName>
        <fullName evidence="2">Uncharacterized protein</fullName>
    </submittedName>
</protein>
<proteinExistence type="predicted"/>
<evidence type="ECO:0000256" key="1">
    <source>
        <dbReference type="SAM" id="MobiDB-lite"/>
    </source>
</evidence>
<feature type="region of interest" description="Disordered" evidence="1">
    <location>
        <begin position="342"/>
        <end position="366"/>
    </location>
</feature>
<dbReference type="OrthoDB" id="3071152at2759"/>
<organism evidence="2 3">
    <name type="scientific">Marasmius oreades</name>
    <name type="common">fairy-ring Marasmius</name>
    <dbReference type="NCBI Taxonomy" id="181124"/>
    <lineage>
        <taxon>Eukaryota</taxon>
        <taxon>Fungi</taxon>
        <taxon>Dikarya</taxon>
        <taxon>Basidiomycota</taxon>
        <taxon>Agaricomycotina</taxon>
        <taxon>Agaricomycetes</taxon>
        <taxon>Agaricomycetidae</taxon>
        <taxon>Agaricales</taxon>
        <taxon>Marasmiineae</taxon>
        <taxon>Marasmiaceae</taxon>
        <taxon>Marasmius</taxon>
    </lineage>
</organism>
<reference evidence="2" key="1">
    <citation type="journal article" date="2021" name="Genome Biol. Evol.">
        <title>The assembled and annotated genome of the fairy-ring fungus Marasmius oreades.</title>
        <authorList>
            <person name="Hiltunen M."/>
            <person name="Ament-Velasquez S.L."/>
            <person name="Johannesson H."/>
        </authorList>
    </citation>
    <scope>NUCLEOTIDE SEQUENCE</scope>
    <source>
        <strain evidence="2">03SP1</strain>
    </source>
</reference>
<sequence length="418" mass="47118">MNDLEPFDGNLDEEEWMERFEMLTKGKRPHTKVLLFQKKLEGYGIVWWLDLPESVRSHWPGIRTLFLSFFHGDIHMRKEAYEKEKIIQAKLAPPPFSDSDPSHDHPIYQTIADMFEHDLDTARRAAYLTYAQLDDEDNQKLFFRVLWDLAMNLGEASLRRAGMDAETASKKFNEGFEAGRKLGLEAGLALGLEEGWEKGLDAARRSMGAAEHNEIAVDTADLSKPPPSYISTPTQTSVVITHTSTSIQTIDEEVHQASLSAQPSTEPAILTTSSSKRLNWADDAESIPNATLIPCSKKPFIPRDLTVLRSKSAHPFSSLRRRNYRSMRPHTRSSDHRSIIPLRTRSTPNRPATSAPFISRSHPSGIGPGKPVYSNHTYAGHRLAPRTQSSLPPLDWDRDPRLVRLGRILGELGWVSLP</sequence>
<accession>A0A9P8AG48</accession>
<keyword evidence="3" id="KW-1185">Reference proteome</keyword>
<dbReference type="Proteomes" id="UP001049176">
    <property type="component" value="Chromosome 1"/>
</dbReference>
<name>A0A9P8AG48_9AGAR</name>
<dbReference type="GeneID" id="66071108"/>